<proteinExistence type="predicted"/>
<dbReference type="EMBL" id="CAXAMN010017191">
    <property type="protein sequence ID" value="CAK9049961.1"/>
    <property type="molecule type" value="Genomic_DNA"/>
</dbReference>
<sequence length="146" mass="15720">MFLLLILTGLMAASLRSPPTLYLANNPGPRPNLQSSRATAQETREAKDWLSLAVGKEALLASLLPLWSCCRVGAGRGLNQVSKSRDPLGLEKCIDGALNSFTLVRALCSAATFRSGLVLKCVACWIQHRSGRPRQTCHSRASGRCA</sequence>
<name>A0ABP0MEP5_9DINO</name>
<comment type="caution">
    <text evidence="2">The sequence shown here is derived from an EMBL/GenBank/DDBJ whole genome shotgun (WGS) entry which is preliminary data.</text>
</comment>
<evidence type="ECO:0000313" key="3">
    <source>
        <dbReference type="Proteomes" id="UP001642484"/>
    </source>
</evidence>
<feature type="chain" id="PRO_5045910347" description="Secreted protein" evidence="1">
    <location>
        <begin position="17"/>
        <end position="146"/>
    </location>
</feature>
<keyword evidence="3" id="KW-1185">Reference proteome</keyword>
<dbReference type="Proteomes" id="UP001642484">
    <property type="component" value="Unassembled WGS sequence"/>
</dbReference>
<accession>A0ABP0MEP5</accession>
<gene>
    <name evidence="2" type="ORF">CCMP2556_LOCUS25512</name>
</gene>
<evidence type="ECO:0008006" key="4">
    <source>
        <dbReference type="Google" id="ProtNLM"/>
    </source>
</evidence>
<protein>
    <recommendedName>
        <fullName evidence="4">Secreted protein</fullName>
    </recommendedName>
</protein>
<organism evidence="2 3">
    <name type="scientific">Durusdinium trenchii</name>
    <dbReference type="NCBI Taxonomy" id="1381693"/>
    <lineage>
        <taxon>Eukaryota</taxon>
        <taxon>Sar</taxon>
        <taxon>Alveolata</taxon>
        <taxon>Dinophyceae</taxon>
        <taxon>Suessiales</taxon>
        <taxon>Symbiodiniaceae</taxon>
        <taxon>Durusdinium</taxon>
    </lineage>
</organism>
<feature type="signal peptide" evidence="1">
    <location>
        <begin position="1"/>
        <end position="16"/>
    </location>
</feature>
<reference evidence="2 3" key="1">
    <citation type="submission" date="2024-02" db="EMBL/GenBank/DDBJ databases">
        <authorList>
            <person name="Chen Y."/>
            <person name="Shah S."/>
            <person name="Dougan E. K."/>
            <person name="Thang M."/>
            <person name="Chan C."/>
        </authorList>
    </citation>
    <scope>NUCLEOTIDE SEQUENCE [LARGE SCALE GENOMIC DNA]</scope>
</reference>
<evidence type="ECO:0000256" key="1">
    <source>
        <dbReference type="SAM" id="SignalP"/>
    </source>
</evidence>
<keyword evidence="1" id="KW-0732">Signal</keyword>
<evidence type="ECO:0000313" key="2">
    <source>
        <dbReference type="EMBL" id="CAK9049961.1"/>
    </source>
</evidence>